<dbReference type="EMBL" id="CP038802">
    <property type="protein sequence ID" value="UTY29806.1"/>
    <property type="molecule type" value="Genomic_DNA"/>
</dbReference>
<evidence type="ECO:0000313" key="3">
    <source>
        <dbReference type="Proteomes" id="UP001059401"/>
    </source>
</evidence>
<dbReference type="Proteomes" id="UP001059401">
    <property type="component" value="Chromosome"/>
</dbReference>
<sequence length="67" mass="7485">MLSKKMQSLDSPSSTSKPRKYSGSSQLVNGYTPSAFRPVPNKEALSQMYRQPQLFKMKFAGGRKNGQ</sequence>
<evidence type="ECO:0000313" key="2">
    <source>
        <dbReference type="EMBL" id="UTY29806.1"/>
    </source>
</evidence>
<keyword evidence="3" id="KW-1185">Reference proteome</keyword>
<protein>
    <submittedName>
        <fullName evidence="2">Uncharacterized protein</fullName>
    </submittedName>
</protein>
<dbReference type="RefSeq" id="WP_255805411.1">
    <property type="nucleotide sequence ID" value="NZ_CP038802.1"/>
</dbReference>
<feature type="compositionally biased region" description="Polar residues" evidence="1">
    <location>
        <begin position="1"/>
        <end position="32"/>
    </location>
</feature>
<name>A0ABY5I043_9SPIR</name>
<reference evidence="2" key="1">
    <citation type="submission" date="2019-04" db="EMBL/GenBank/DDBJ databases">
        <title>Whole genome sequencing of oral phylogroup 2 treponemes.</title>
        <authorList>
            <person name="Chan Y."/>
            <person name="Zeng H.H."/>
            <person name="Yu X.L."/>
            <person name="Leung W.K."/>
            <person name="Watt R.M."/>
        </authorList>
    </citation>
    <scope>NUCLEOTIDE SEQUENCE</scope>
    <source>
        <strain evidence="2">OMZ 847</strain>
    </source>
</reference>
<gene>
    <name evidence="2" type="ORF">E4N76_13170</name>
</gene>
<organism evidence="2 3">
    <name type="scientific">Treponema putidum</name>
    <dbReference type="NCBI Taxonomy" id="221027"/>
    <lineage>
        <taxon>Bacteria</taxon>
        <taxon>Pseudomonadati</taxon>
        <taxon>Spirochaetota</taxon>
        <taxon>Spirochaetia</taxon>
        <taxon>Spirochaetales</taxon>
        <taxon>Treponemataceae</taxon>
        <taxon>Treponema</taxon>
    </lineage>
</organism>
<accession>A0ABY5I043</accession>
<evidence type="ECO:0000256" key="1">
    <source>
        <dbReference type="SAM" id="MobiDB-lite"/>
    </source>
</evidence>
<feature type="region of interest" description="Disordered" evidence="1">
    <location>
        <begin position="1"/>
        <end position="35"/>
    </location>
</feature>
<proteinExistence type="predicted"/>